<dbReference type="CDD" id="cd18577">
    <property type="entry name" value="ABC_6TM_Pgp_ABCB1_D1_like"/>
    <property type="match status" value="1"/>
</dbReference>
<evidence type="ECO:0000313" key="12">
    <source>
        <dbReference type="Proteomes" id="UP000636709"/>
    </source>
</evidence>
<dbReference type="OrthoDB" id="6500128at2759"/>
<feature type="region of interest" description="Disordered" evidence="7">
    <location>
        <begin position="418"/>
        <end position="442"/>
    </location>
</feature>
<evidence type="ECO:0000256" key="7">
    <source>
        <dbReference type="SAM" id="MobiDB-lite"/>
    </source>
</evidence>
<feature type="domain" description="ABC transmembrane type-1" evidence="10">
    <location>
        <begin position="445"/>
        <end position="600"/>
    </location>
</feature>
<feature type="transmembrane region" description="Helical" evidence="8">
    <location>
        <begin position="35"/>
        <end position="59"/>
    </location>
</feature>
<accession>A0A835ANL8</accession>
<dbReference type="PANTHER" id="PTHR24222">
    <property type="entry name" value="ABC TRANSPORTER B FAMILY"/>
    <property type="match status" value="1"/>
</dbReference>
<dbReference type="Gene3D" id="3.40.50.300">
    <property type="entry name" value="P-loop containing nucleotide triphosphate hydrolases"/>
    <property type="match status" value="1"/>
</dbReference>
<dbReference type="Proteomes" id="UP000636709">
    <property type="component" value="Unassembled WGS sequence"/>
</dbReference>
<keyword evidence="5 8" id="KW-1133">Transmembrane helix</keyword>
<dbReference type="InterPro" id="IPR003593">
    <property type="entry name" value="AAA+_ATPase"/>
</dbReference>
<dbReference type="InterPro" id="IPR036640">
    <property type="entry name" value="ABC1_TM_sf"/>
</dbReference>
<dbReference type="PANTHER" id="PTHR24222:SF63">
    <property type="entry name" value="ATP BINDING CASSETTE SUBFAMILY B"/>
    <property type="match status" value="1"/>
</dbReference>
<dbReference type="AlphaFoldDB" id="A0A835ANL8"/>
<dbReference type="GO" id="GO:0140359">
    <property type="term" value="F:ABC-type transporter activity"/>
    <property type="evidence" value="ECO:0007669"/>
    <property type="project" value="InterPro"/>
</dbReference>
<dbReference type="SUPFAM" id="SSF90123">
    <property type="entry name" value="ABC transporter transmembrane region"/>
    <property type="match status" value="2"/>
</dbReference>
<feature type="domain" description="ABC transporter" evidence="9">
    <location>
        <begin position="272"/>
        <end position="509"/>
    </location>
</feature>
<feature type="transmembrane region" description="Helical" evidence="8">
    <location>
        <begin position="579"/>
        <end position="600"/>
    </location>
</feature>
<evidence type="ECO:0000256" key="5">
    <source>
        <dbReference type="ARBA" id="ARBA00022989"/>
    </source>
</evidence>
<evidence type="ECO:0000313" key="11">
    <source>
        <dbReference type="EMBL" id="KAF8668023.1"/>
    </source>
</evidence>
<dbReference type="InterPro" id="IPR003439">
    <property type="entry name" value="ABC_transporter-like_ATP-bd"/>
</dbReference>
<dbReference type="SUPFAM" id="SSF52540">
    <property type="entry name" value="P-loop containing nucleoside triphosphate hydrolases"/>
    <property type="match status" value="1"/>
</dbReference>
<reference evidence="11" key="1">
    <citation type="submission" date="2020-07" db="EMBL/GenBank/DDBJ databases">
        <title>Genome sequence and genetic diversity analysis of an under-domesticated orphan crop, white fonio (Digitaria exilis).</title>
        <authorList>
            <person name="Bennetzen J.L."/>
            <person name="Chen S."/>
            <person name="Ma X."/>
            <person name="Wang X."/>
            <person name="Yssel A.E.J."/>
            <person name="Chaluvadi S.R."/>
            <person name="Johnson M."/>
            <person name="Gangashetty P."/>
            <person name="Hamidou F."/>
            <person name="Sanogo M.D."/>
            <person name="Zwaenepoel A."/>
            <person name="Wallace J."/>
            <person name="Van De Peer Y."/>
            <person name="Van Deynze A."/>
        </authorList>
    </citation>
    <scope>NUCLEOTIDE SEQUENCE</scope>
    <source>
        <tissue evidence="11">Leaves</tissue>
    </source>
</reference>
<evidence type="ECO:0000256" key="3">
    <source>
        <dbReference type="ARBA" id="ARBA00022741"/>
    </source>
</evidence>
<dbReference type="SMART" id="SM00382">
    <property type="entry name" value="AAA"/>
    <property type="match status" value="1"/>
</dbReference>
<dbReference type="GO" id="GO:0005886">
    <property type="term" value="C:plasma membrane"/>
    <property type="evidence" value="ECO:0007669"/>
    <property type="project" value="TreeGrafter"/>
</dbReference>
<keyword evidence="4" id="KW-0067">ATP-binding</keyword>
<evidence type="ECO:0000256" key="8">
    <source>
        <dbReference type="SAM" id="Phobius"/>
    </source>
</evidence>
<gene>
    <name evidence="11" type="ORF">HU200_052470</name>
</gene>
<protein>
    <submittedName>
        <fullName evidence="11">Uncharacterized protein</fullName>
    </submittedName>
</protein>
<evidence type="ECO:0000256" key="1">
    <source>
        <dbReference type="ARBA" id="ARBA00004141"/>
    </source>
</evidence>
<name>A0A835ANL8_9POAL</name>
<sequence length="648" mass="70065">MAGGGDAGGGEGEEGGGAKAVPMHRLFAFADRRDAAMMAVGGAAAVVNGLAMPFLTFLIGDLVDAFGAADRARVVHVVSKVAVRFVYVAIASGVSGFLQVSCWMVTGERQAARIRGLYLETILRQDISFFDAETSTGEIIERMTSDTVLIQEAIGEKVGKFLQLISQFLGGFIIAFARGWLLSLVMLSSIPPVVISAGAMSLAVSKLSNRSQMAYAKAGKVVEQTIGSIRTLWVGCMDGSRLTKCFATIYRTPEIDVHNKKGLVLENFMGDVELRDVHFSYPTRPGQSIFSGFSITIRSGTTMALVGESGSGKSTIISLVERFYDPQSGEVLLDGVNLKLLNLSWIRQKIALVSQEPILFTTTIRQNIEYGKKVHLRKRSGMLLCLPMPQSSLTSYQMIQTALYAANSTSENSIIKPSFDRSMSRHSPQDGSRRNSHTFSSNEHATIGGKLIERIRALSFTRVVYQEIGWFDDPTNSRLSADAASIRGIAGDVLSLIVQNISTAIVGIVIAMVANWKLACIVICFVPCVFAQSYAQARFMRGSVPMPRTVASFGIEDRIIENYRKKCEGPVKQGVHQGAISGAGYGFSFALLLLLLCCLLRSNHDGRRVSQSSSLARDFSKVEDAAASILGLLIGNPMIDASSKEGTR</sequence>
<organism evidence="11 12">
    <name type="scientific">Digitaria exilis</name>
    <dbReference type="NCBI Taxonomy" id="1010633"/>
    <lineage>
        <taxon>Eukaryota</taxon>
        <taxon>Viridiplantae</taxon>
        <taxon>Streptophyta</taxon>
        <taxon>Embryophyta</taxon>
        <taxon>Tracheophyta</taxon>
        <taxon>Spermatophyta</taxon>
        <taxon>Magnoliopsida</taxon>
        <taxon>Liliopsida</taxon>
        <taxon>Poales</taxon>
        <taxon>Poaceae</taxon>
        <taxon>PACMAD clade</taxon>
        <taxon>Panicoideae</taxon>
        <taxon>Panicodae</taxon>
        <taxon>Paniceae</taxon>
        <taxon>Anthephorinae</taxon>
        <taxon>Digitaria</taxon>
    </lineage>
</organism>
<keyword evidence="6 8" id="KW-0472">Membrane</keyword>
<dbReference type="Gene3D" id="1.20.1560.10">
    <property type="entry name" value="ABC transporter type 1, transmembrane domain"/>
    <property type="match status" value="3"/>
</dbReference>
<dbReference type="InterPro" id="IPR011527">
    <property type="entry name" value="ABC1_TM_dom"/>
</dbReference>
<evidence type="ECO:0000256" key="2">
    <source>
        <dbReference type="ARBA" id="ARBA00022692"/>
    </source>
</evidence>
<comment type="subcellular location">
    <subcellularLocation>
        <location evidence="1">Membrane</location>
        <topology evidence="1">Multi-pass membrane protein</topology>
    </subcellularLocation>
</comment>
<keyword evidence="3" id="KW-0547">Nucleotide-binding</keyword>
<dbReference type="InterPro" id="IPR027417">
    <property type="entry name" value="P-loop_NTPase"/>
</dbReference>
<comment type="caution">
    <text evidence="11">The sequence shown here is derived from an EMBL/GenBank/DDBJ whole genome shotgun (WGS) entry which is preliminary data.</text>
</comment>
<evidence type="ECO:0000259" key="9">
    <source>
        <dbReference type="PROSITE" id="PS50893"/>
    </source>
</evidence>
<feature type="transmembrane region" description="Helical" evidence="8">
    <location>
        <begin position="85"/>
        <end position="105"/>
    </location>
</feature>
<evidence type="ECO:0000256" key="6">
    <source>
        <dbReference type="ARBA" id="ARBA00023136"/>
    </source>
</evidence>
<feature type="compositionally biased region" description="Basic and acidic residues" evidence="7">
    <location>
        <begin position="418"/>
        <end position="433"/>
    </location>
</feature>
<proteinExistence type="predicted"/>
<dbReference type="GO" id="GO:0016887">
    <property type="term" value="F:ATP hydrolysis activity"/>
    <property type="evidence" value="ECO:0007669"/>
    <property type="project" value="InterPro"/>
</dbReference>
<dbReference type="PROSITE" id="PS50893">
    <property type="entry name" value="ABC_TRANSPORTER_2"/>
    <property type="match status" value="1"/>
</dbReference>
<dbReference type="Pfam" id="PF00005">
    <property type="entry name" value="ABC_tran"/>
    <property type="match status" value="1"/>
</dbReference>
<dbReference type="InterPro" id="IPR039421">
    <property type="entry name" value="Type_1_exporter"/>
</dbReference>
<dbReference type="GO" id="GO:0005524">
    <property type="term" value="F:ATP binding"/>
    <property type="evidence" value="ECO:0007669"/>
    <property type="project" value="UniProtKB-KW"/>
</dbReference>
<evidence type="ECO:0000256" key="4">
    <source>
        <dbReference type="ARBA" id="ARBA00022840"/>
    </source>
</evidence>
<keyword evidence="12" id="KW-1185">Reference proteome</keyword>
<evidence type="ECO:0000259" key="10">
    <source>
        <dbReference type="PROSITE" id="PS50929"/>
    </source>
</evidence>
<keyword evidence="2 8" id="KW-0812">Transmembrane</keyword>
<feature type="transmembrane region" description="Helical" evidence="8">
    <location>
        <begin position="518"/>
        <end position="537"/>
    </location>
</feature>
<dbReference type="Pfam" id="PF00664">
    <property type="entry name" value="ABC_membrane"/>
    <property type="match status" value="2"/>
</dbReference>
<feature type="domain" description="ABC transmembrane type-1" evidence="10">
    <location>
        <begin position="39"/>
        <end position="232"/>
    </location>
</feature>
<dbReference type="EMBL" id="JACEFO010002289">
    <property type="protein sequence ID" value="KAF8668023.1"/>
    <property type="molecule type" value="Genomic_DNA"/>
</dbReference>
<dbReference type="PROSITE" id="PS50929">
    <property type="entry name" value="ABC_TM1F"/>
    <property type="match status" value="2"/>
</dbReference>